<feature type="compositionally biased region" description="Basic and acidic residues" evidence="9">
    <location>
        <begin position="458"/>
        <end position="479"/>
    </location>
</feature>
<dbReference type="CDD" id="cd22249">
    <property type="entry name" value="UDM1_RNF168_RNF169-like"/>
    <property type="match status" value="1"/>
</dbReference>
<dbReference type="InterPro" id="IPR018488">
    <property type="entry name" value="cNMP-bd_CS"/>
</dbReference>
<dbReference type="InterPro" id="IPR014710">
    <property type="entry name" value="RmlC-like_jellyroll"/>
</dbReference>
<dbReference type="Gene3D" id="1.10.287.630">
    <property type="entry name" value="Helix hairpin bin"/>
    <property type="match status" value="1"/>
</dbReference>
<keyword evidence="4 10" id="KW-1133">Transmembrane helix</keyword>
<feature type="region of interest" description="Disordered" evidence="9">
    <location>
        <begin position="544"/>
        <end position="625"/>
    </location>
</feature>
<dbReference type="PROSITE" id="PS00889">
    <property type="entry name" value="CNMP_BINDING_2"/>
    <property type="match status" value="1"/>
</dbReference>
<reference evidence="13" key="1">
    <citation type="submission" date="2025-08" db="UniProtKB">
        <authorList>
            <consortium name="RefSeq"/>
        </authorList>
    </citation>
    <scope>IDENTIFICATION</scope>
</reference>
<dbReference type="PANTHER" id="PTHR45638:SF16">
    <property type="entry name" value="CYCLIC NUCLEOTIDE-GATED CATION CHANNEL BETA-1"/>
    <property type="match status" value="1"/>
</dbReference>
<keyword evidence="8" id="KW-0407">Ion channel</keyword>
<dbReference type="PROSITE" id="PS50042">
    <property type="entry name" value="CNMP_BINDING_3"/>
    <property type="match status" value="1"/>
</dbReference>
<feature type="domain" description="Cyclic nucleotide-binding" evidence="11">
    <location>
        <begin position="1140"/>
        <end position="1244"/>
    </location>
</feature>
<evidence type="ECO:0000259" key="11">
    <source>
        <dbReference type="PROSITE" id="PS50042"/>
    </source>
</evidence>
<evidence type="ECO:0000256" key="9">
    <source>
        <dbReference type="SAM" id="MobiDB-lite"/>
    </source>
</evidence>
<evidence type="ECO:0000256" key="6">
    <source>
        <dbReference type="ARBA" id="ARBA00023136"/>
    </source>
</evidence>
<feature type="transmembrane region" description="Helical" evidence="10">
    <location>
        <begin position="832"/>
        <end position="854"/>
    </location>
</feature>
<evidence type="ECO:0000313" key="12">
    <source>
        <dbReference type="Proteomes" id="UP001652741"/>
    </source>
</evidence>
<organism evidence="12 13">
    <name type="scientific">Salmo salar</name>
    <name type="common">Atlantic salmon</name>
    <dbReference type="NCBI Taxonomy" id="8030"/>
    <lineage>
        <taxon>Eukaryota</taxon>
        <taxon>Metazoa</taxon>
        <taxon>Chordata</taxon>
        <taxon>Craniata</taxon>
        <taxon>Vertebrata</taxon>
        <taxon>Euteleostomi</taxon>
        <taxon>Actinopterygii</taxon>
        <taxon>Neopterygii</taxon>
        <taxon>Teleostei</taxon>
        <taxon>Protacanthopterygii</taxon>
        <taxon>Salmoniformes</taxon>
        <taxon>Salmonidae</taxon>
        <taxon>Salmoninae</taxon>
        <taxon>Salmo</taxon>
    </lineage>
</organism>
<feature type="compositionally biased region" description="Basic and acidic residues" evidence="9">
    <location>
        <begin position="273"/>
        <end position="282"/>
    </location>
</feature>
<feature type="region of interest" description="Disordered" evidence="9">
    <location>
        <begin position="156"/>
        <end position="203"/>
    </location>
</feature>
<feature type="region of interest" description="Disordered" evidence="9">
    <location>
        <begin position="745"/>
        <end position="782"/>
    </location>
</feature>
<protein>
    <submittedName>
        <fullName evidence="13">Cyclic nucleotide-gated cation channel beta-1 isoform X1</fullName>
    </submittedName>
</protein>
<feature type="region of interest" description="Disordered" evidence="9">
    <location>
        <begin position="1"/>
        <end position="102"/>
    </location>
</feature>
<feature type="transmembrane region" description="Helical" evidence="10">
    <location>
        <begin position="965"/>
        <end position="989"/>
    </location>
</feature>
<feature type="region of interest" description="Disordered" evidence="9">
    <location>
        <begin position="1260"/>
        <end position="1279"/>
    </location>
</feature>
<dbReference type="Proteomes" id="UP001652741">
    <property type="component" value="Chromosome ssa11"/>
</dbReference>
<dbReference type="PROSITE" id="PS00888">
    <property type="entry name" value="CNMP_BINDING_1"/>
    <property type="match status" value="1"/>
</dbReference>
<evidence type="ECO:0000256" key="1">
    <source>
        <dbReference type="ARBA" id="ARBA00004141"/>
    </source>
</evidence>
<feature type="transmembrane region" description="Helical" evidence="10">
    <location>
        <begin position="928"/>
        <end position="945"/>
    </location>
</feature>
<feature type="region of interest" description="Disordered" evidence="9">
    <location>
        <begin position="1366"/>
        <end position="1391"/>
    </location>
</feature>
<feature type="compositionally biased region" description="Basic and acidic residues" evidence="9">
    <location>
        <begin position="1262"/>
        <end position="1279"/>
    </location>
</feature>
<dbReference type="Pfam" id="PF00027">
    <property type="entry name" value="cNMP_binding"/>
    <property type="match status" value="1"/>
</dbReference>
<feature type="region of interest" description="Disordered" evidence="9">
    <location>
        <begin position="1314"/>
        <end position="1354"/>
    </location>
</feature>
<comment type="subcellular location">
    <subcellularLocation>
        <location evidence="1">Membrane</location>
        <topology evidence="1">Multi-pass membrane protein</topology>
    </subcellularLocation>
</comment>
<sequence>MFSWVVKGVPQPPGKLGDEEKTNAPLAPVKQVTFKEEKKQEAPKPAKAKEEEVAEENGGEAGVLTWITHGFANSLPQPAGTPRLGRANTEPSTKQEENRQGSRVIGWIAQGLASVVPQPELKNMEEVEPAETTEIAEVIKVPEVKKKPTIAEVSKAPEVKKKPSIAEASNAPEVKKTPSIAEARKVPEVKKTPSVHAIQDVPDAEPLPHIPVVEVLSDEEPQEEKGIPPRVYEWIKQGFEKVVPQPADINRDISAKAPCPQKVTSKSPETEEEAKANEEEKQPNVVGWIVQGFGRMLPQPVLTPSGSENAVQNILILQGHEDMVLEEVDPDWEEKENKVAQGAALLQALPSLKPQQVLEMQQEAEDAETQTERWTPLIESIKKEAEEAAVAKVEEKLQQQLNEARMAEEVARQAAEMAVRQLEEEQAASAQRATDSQQEADGEQLPNIQEEENEEDPELKLLHESDESVENKSPEKNKVIEVTAIESILSVEDNTLMDIVVAEDNEISDDNKAKAVEPKVENKITEVDLKRCLMDVCPAEGLPEVEAEAESVEPSPPVSPPREASPEPEPEPQNKQSPPVTEAAAVTEQPEPADQKAPPTAATQEEEGADEAGCEGSVGKDKGGNVLPVVKVEDVDRDVGMGGGCNIPQIITSQDPLSISLTVSLAPGTKRSKAVAADGSLLPVEERSAEEDDVFGVDDLEMQTGLLTVEDEDRPTSAASYGSVIVQERVTTLVKLFKARTVRKKEKLMDPDDSEEDSPQTSPAKAPPPPPPPEEAKDISAPVEEEEVEEYWDFYGYPIKILKLPKMPPLPSWLQTIVDFRFPSSIDPYTDLVYVVWLFFVMMAWNWNVWLIPVRWAFPYQTADNIYWWLFMDYTCDLIYITDILVFQPRLQFVRGGDIVCDKKDMRDNYMTTERFKMDCISMFPMEIFYYFTGVNSLLRFPRLLKYMAFFEFNDRLEAVMKKAYIYRVILTTSYLLYSLHINACLFYWGSDYEGLGSTKWVYNGKGNSYIRCYYFAVKTLITIGGLPDPTTVFEITFQLVNYFVGVFAFSIMIGQMRDVVGAATAGQNYYRACMDNTIKYMTSYHIPTEVQNRVKTWYDYTWQIQGMLDEQELLIQLPDKMRMDMAVDVNYSIVSKVALFQGCDRQMIFDMLMRLKSVVYLPGDFVCKKGEIGREMYIIKQGEVQVVGGPDLKTVFVTIRAGSVFGEISLLAGGGGNRRTANVMAHGFANLFILDKRDLSDILVHYPESQKLLRKKAKKMLTKDQKPEEKAEAKETAEVIPDRPETPKLFKAALVVTEQAGIKGTFAKLKEGYKPAETESSGLPISPPSPMVHHRSPIAPTDARVEDDEDAVSETTDSMMLIRMTRHHEGEELLSVEQKPGDEEEEMEKK</sequence>
<evidence type="ECO:0000256" key="5">
    <source>
        <dbReference type="ARBA" id="ARBA00023065"/>
    </source>
</evidence>
<accession>A0ABM3CEC2</accession>
<keyword evidence="3 10" id="KW-0812">Transmembrane</keyword>
<feature type="transmembrane region" description="Helical" evidence="10">
    <location>
        <begin position="866"/>
        <end position="887"/>
    </location>
</feature>
<name>A0ABM3CEC2_SALSA</name>
<keyword evidence="2" id="KW-0813">Transport</keyword>
<feature type="compositionally biased region" description="Acidic residues" evidence="9">
    <location>
        <begin position="604"/>
        <end position="613"/>
    </location>
</feature>
<evidence type="ECO:0000256" key="8">
    <source>
        <dbReference type="ARBA" id="ARBA00023303"/>
    </source>
</evidence>
<feature type="compositionally biased region" description="Basic and acidic residues" evidence="9">
    <location>
        <begin position="182"/>
        <end position="191"/>
    </location>
</feature>
<feature type="region of interest" description="Disordered" evidence="9">
    <location>
        <begin position="250"/>
        <end position="283"/>
    </location>
</feature>
<dbReference type="RefSeq" id="XP_045544906.1">
    <property type="nucleotide sequence ID" value="XM_045688950.1"/>
</dbReference>
<dbReference type="CDD" id="cd00038">
    <property type="entry name" value="CAP_ED"/>
    <property type="match status" value="1"/>
</dbReference>
<proteinExistence type="predicted"/>
<evidence type="ECO:0000256" key="7">
    <source>
        <dbReference type="ARBA" id="ARBA00023286"/>
    </source>
</evidence>
<dbReference type="PANTHER" id="PTHR45638">
    <property type="entry name" value="CYCLIC NUCLEOTIDE-GATED CATION CHANNEL SUBUNIT A"/>
    <property type="match status" value="1"/>
</dbReference>
<feature type="compositionally biased region" description="Polar residues" evidence="9">
    <location>
        <begin position="428"/>
        <end position="439"/>
    </location>
</feature>
<keyword evidence="6 10" id="KW-0472">Membrane</keyword>
<dbReference type="SUPFAM" id="SSF81324">
    <property type="entry name" value="Voltage-gated potassium channels"/>
    <property type="match status" value="1"/>
</dbReference>
<dbReference type="InterPro" id="IPR018490">
    <property type="entry name" value="cNMP-bd_dom_sf"/>
</dbReference>
<feature type="transmembrane region" description="Helical" evidence="10">
    <location>
        <begin position="1040"/>
        <end position="1057"/>
    </location>
</feature>
<keyword evidence="7" id="KW-1071">Ligand-gated ion channel</keyword>
<feature type="region of interest" description="Disordered" evidence="9">
    <location>
        <begin position="415"/>
        <end position="479"/>
    </location>
</feature>
<keyword evidence="5" id="KW-0406">Ion transport</keyword>
<dbReference type="Gene3D" id="1.10.287.70">
    <property type="match status" value="1"/>
</dbReference>
<keyword evidence="12" id="KW-1185">Reference proteome</keyword>
<dbReference type="SMART" id="SM00100">
    <property type="entry name" value="cNMP"/>
    <property type="match status" value="1"/>
</dbReference>
<evidence type="ECO:0000256" key="3">
    <source>
        <dbReference type="ARBA" id="ARBA00022692"/>
    </source>
</evidence>
<dbReference type="SUPFAM" id="SSF51206">
    <property type="entry name" value="cAMP-binding domain-like"/>
    <property type="match status" value="1"/>
</dbReference>
<evidence type="ECO:0000256" key="2">
    <source>
        <dbReference type="ARBA" id="ARBA00022448"/>
    </source>
</evidence>
<evidence type="ECO:0000256" key="10">
    <source>
        <dbReference type="SAM" id="Phobius"/>
    </source>
</evidence>
<feature type="compositionally biased region" description="Basic and acidic residues" evidence="9">
    <location>
        <begin position="33"/>
        <end position="51"/>
    </location>
</feature>
<dbReference type="InterPro" id="IPR050866">
    <property type="entry name" value="CNG_cation_channel"/>
</dbReference>
<dbReference type="InterPro" id="IPR000595">
    <property type="entry name" value="cNMP-bd_dom"/>
</dbReference>
<evidence type="ECO:0000313" key="13">
    <source>
        <dbReference type="RefSeq" id="XP_045544906.1"/>
    </source>
</evidence>
<gene>
    <name evidence="13" type="primary">cngb1a</name>
</gene>
<evidence type="ECO:0000256" key="4">
    <source>
        <dbReference type="ARBA" id="ARBA00022989"/>
    </source>
</evidence>
<dbReference type="Gene3D" id="2.60.120.10">
    <property type="entry name" value="Jelly Rolls"/>
    <property type="match status" value="1"/>
</dbReference>